<comment type="caution">
    <text evidence="2">The sequence shown here is derived from an EMBL/GenBank/DDBJ whole genome shotgun (WGS) entry which is preliminary data.</text>
</comment>
<dbReference type="Pfam" id="PF03690">
    <property type="entry name" value="MYG1_exonuc"/>
    <property type="match status" value="1"/>
</dbReference>
<dbReference type="OrthoDB" id="10265310at2759"/>
<name>A0A3S5AJV6_9PLAT</name>
<evidence type="ECO:0000313" key="3">
    <source>
        <dbReference type="Proteomes" id="UP000784294"/>
    </source>
</evidence>
<gene>
    <name evidence="2" type="ORF">PXEA_LOCUS19053</name>
</gene>
<evidence type="ECO:0000256" key="1">
    <source>
        <dbReference type="ARBA" id="ARBA00010105"/>
    </source>
</evidence>
<protein>
    <submittedName>
        <fullName evidence="2">Uncharacterized protein</fullName>
    </submittedName>
</protein>
<dbReference type="PANTHER" id="PTHR11215:SF1">
    <property type="entry name" value="MYG1 EXONUCLEASE"/>
    <property type="match status" value="1"/>
</dbReference>
<proteinExistence type="inferred from homology"/>
<keyword evidence="3" id="KW-1185">Reference proteome</keyword>
<dbReference type="InterPro" id="IPR003226">
    <property type="entry name" value="MYG1_exonuclease"/>
</dbReference>
<dbReference type="GO" id="GO:0005737">
    <property type="term" value="C:cytoplasm"/>
    <property type="evidence" value="ECO:0007669"/>
    <property type="project" value="TreeGrafter"/>
</dbReference>
<dbReference type="EMBL" id="CAAALY010075125">
    <property type="protein sequence ID" value="VEL25613.1"/>
    <property type="molecule type" value="Genomic_DNA"/>
</dbReference>
<sequence>MAWRGLRDAELSAVTGLPGSVFVHSNGFIAIHAGREETLQMIIKTLSQQISSTTQE</sequence>
<dbReference type="AlphaFoldDB" id="A0A3S5AJV6"/>
<dbReference type="GO" id="GO:0005634">
    <property type="term" value="C:nucleus"/>
    <property type="evidence" value="ECO:0007669"/>
    <property type="project" value="TreeGrafter"/>
</dbReference>
<dbReference type="PANTHER" id="PTHR11215">
    <property type="entry name" value="METAL DEPENDENT HYDROLASE - RELATED"/>
    <property type="match status" value="1"/>
</dbReference>
<reference evidence="2" key="1">
    <citation type="submission" date="2018-11" db="EMBL/GenBank/DDBJ databases">
        <authorList>
            <consortium name="Pathogen Informatics"/>
        </authorList>
    </citation>
    <scope>NUCLEOTIDE SEQUENCE</scope>
</reference>
<accession>A0A3S5AJV6</accession>
<dbReference type="Proteomes" id="UP000784294">
    <property type="component" value="Unassembled WGS sequence"/>
</dbReference>
<comment type="similarity">
    <text evidence="1">Belongs to the MYG1 family.</text>
</comment>
<evidence type="ECO:0000313" key="2">
    <source>
        <dbReference type="EMBL" id="VEL25613.1"/>
    </source>
</evidence>
<organism evidence="2 3">
    <name type="scientific">Protopolystoma xenopodis</name>
    <dbReference type="NCBI Taxonomy" id="117903"/>
    <lineage>
        <taxon>Eukaryota</taxon>
        <taxon>Metazoa</taxon>
        <taxon>Spiralia</taxon>
        <taxon>Lophotrochozoa</taxon>
        <taxon>Platyhelminthes</taxon>
        <taxon>Monogenea</taxon>
        <taxon>Polyopisthocotylea</taxon>
        <taxon>Polystomatidea</taxon>
        <taxon>Polystomatidae</taxon>
        <taxon>Protopolystoma</taxon>
    </lineage>
</organism>